<evidence type="ECO:0000256" key="6">
    <source>
        <dbReference type="ARBA" id="ARBA00022833"/>
    </source>
</evidence>
<keyword evidence="8" id="KW-0175">Coiled coil</keyword>
<evidence type="ECO:0000256" key="4">
    <source>
        <dbReference type="ARBA" id="ARBA00022737"/>
    </source>
</evidence>
<comment type="subcellular location">
    <subcellularLocation>
        <location evidence="1">Cytoplasm</location>
    </subcellularLocation>
</comment>
<dbReference type="PROSITE" id="PS50145">
    <property type="entry name" value="ZF_TRAF"/>
    <property type="match status" value="2"/>
</dbReference>
<dbReference type="InterPro" id="IPR013083">
    <property type="entry name" value="Znf_RING/FYVE/PHD"/>
</dbReference>
<evidence type="ECO:0000256" key="7">
    <source>
        <dbReference type="PROSITE-ProRule" id="PRU00207"/>
    </source>
</evidence>
<feature type="zinc finger region" description="TRAF-type" evidence="7">
    <location>
        <begin position="49"/>
        <end position="103"/>
    </location>
</feature>
<dbReference type="OrthoDB" id="5947827at2759"/>
<dbReference type="Proteomes" id="UP000678393">
    <property type="component" value="Unassembled WGS sequence"/>
</dbReference>
<gene>
    <name evidence="10" type="ORF">CUNI_LOCUS13912</name>
</gene>
<comment type="caution">
    <text evidence="10">The sequence shown here is derived from an EMBL/GenBank/DDBJ whole genome shotgun (WGS) entry which is preliminary data.</text>
</comment>
<evidence type="ECO:0000313" key="11">
    <source>
        <dbReference type="Proteomes" id="UP000678393"/>
    </source>
</evidence>
<evidence type="ECO:0000256" key="1">
    <source>
        <dbReference type="ARBA" id="ARBA00004496"/>
    </source>
</evidence>
<dbReference type="InterPro" id="IPR001293">
    <property type="entry name" value="Znf_TRAF"/>
</dbReference>
<keyword evidence="3 7" id="KW-0479">Metal-binding</keyword>
<keyword evidence="5 7" id="KW-0863">Zinc-finger</keyword>
<dbReference type="Gene3D" id="3.30.40.10">
    <property type="entry name" value="Zinc/RING finger domain, C3HC4 (zinc finger)"/>
    <property type="match status" value="3"/>
</dbReference>
<evidence type="ECO:0000256" key="5">
    <source>
        <dbReference type="ARBA" id="ARBA00022771"/>
    </source>
</evidence>
<evidence type="ECO:0000313" key="10">
    <source>
        <dbReference type="EMBL" id="CAG5128354.1"/>
    </source>
</evidence>
<dbReference type="GO" id="GO:0009898">
    <property type="term" value="C:cytoplasmic side of plasma membrane"/>
    <property type="evidence" value="ECO:0007669"/>
    <property type="project" value="TreeGrafter"/>
</dbReference>
<evidence type="ECO:0000259" key="9">
    <source>
        <dbReference type="PROSITE" id="PS50145"/>
    </source>
</evidence>
<dbReference type="EMBL" id="CAJHNH020003023">
    <property type="protein sequence ID" value="CAG5128354.1"/>
    <property type="molecule type" value="Genomic_DNA"/>
</dbReference>
<evidence type="ECO:0000256" key="2">
    <source>
        <dbReference type="ARBA" id="ARBA00022490"/>
    </source>
</evidence>
<feature type="domain" description="TRAF-type" evidence="9">
    <location>
        <begin position="49"/>
        <end position="103"/>
    </location>
</feature>
<feature type="non-terminal residue" evidence="10">
    <location>
        <position position="1"/>
    </location>
</feature>
<name>A0A8S3ZFM7_9EUPU</name>
<dbReference type="GO" id="GO:0008270">
    <property type="term" value="F:zinc ion binding"/>
    <property type="evidence" value="ECO:0007669"/>
    <property type="project" value="UniProtKB-KW"/>
</dbReference>
<dbReference type="AlphaFoldDB" id="A0A8S3ZFM7"/>
<evidence type="ECO:0000256" key="3">
    <source>
        <dbReference type="ARBA" id="ARBA00022723"/>
    </source>
</evidence>
<protein>
    <recommendedName>
        <fullName evidence="9">TRAF-type domain-containing protein</fullName>
    </recommendedName>
</protein>
<dbReference type="InterPro" id="IPR008974">
    <property type="entry name" value="TRAF-like"/>
</dbReference>
<feature type="coiled-coil region" evidence="8">
    <location>
        <begin position="224"/>
        <end position="258"/>
    </location>
</feature>
<dbReference type="Pfam" id="PF02176">
    <property type="entry name" value="zf-TRAF"/>
    <property type="match status" value="1"/>
</dbReference>
<dbReference type="PANTHER" id="PTHR10131:SF153">
    <property type="entry name" value="RING-TYPE DOMAIN-CONTAINING PROTEIN"/>
    <property type="match status" value="1"/>
</dbReference>
<accession>A0A8S3ZFM7</accession>
<keyword evidence="11" id="KW-1185">Reference proteome</keyword>
<proteinExistence type="predicted"/>
<keyword evidence="6 7" id="KW-0862">Zinc</keyword>
<dbReference type="GO" id="GO:0005164">
    <property type="term" value="F:tumor necrosis factor receptor binding"/>
    <property type="evidence" value="ECO:0007669"/>
    <property type="project" value="TreeGrafter"/>
</dbReference>
<dbReference type="GO" id="GO:0005737">
    <property type="term" value="C:cytoplasm"/>
    <property type="evidence" value="ECO:0007669"/>
    <property type="project" value="UniProtKB-SubCell"/>
</dbReference>
<feature type="domain" description="TRAF-type" evidence="9">
    <location>
        <begin position="105"/>
        <end position="161"/>
    </location>
</feature>
<organism evidence="10 11">
    <name type="scientific">Candidula unifasciata</name>
    <dbReference type="NCBI Taxonomy" id="100452"/>
    <lineage>
        <taxon>Eukaryota</taxon>
        <taxon>Metazoa</taxon>
        <taxon>Spiralia</taxon>
        <taxon>Lophotrochozoa</taxon>
        <taxon>Mollusca</taxon>
        <taxon>Gastropoda</taxon>
        <taxon>Heterobranchia</taxon>
        <taxon>Euthyneura</taxon>
        <taxon>Panpulmonata</taxon>
        <taxon>Eupulmonata</taxon>
        <taxon>Stylommatophora</taxon>
        <taxon>Helicina</taxon>
        <taxon>Helicoidea</taxon>
        <taxon>Geomitridae</taxon>
        <taxon>Candidula</taxon>
    </lineage>
</organism>
<keyword evidence="2" id="KW-0963">Cytoplasm</keyword>
<dbReference type="SUPFAM" id="SSF49599">
    <property type="entry name" value="TRAF domain-like"/>
    <property type="match status" value="2"/>
</dbReference>
<sequence>MHSFKKNKMYMSAQIFPDPGFRREMKQLLVYCVHEGCVEQLRFSNLERHVKECVHREVQCINSPRGCRELIKFKDVELHLKECGYRPIICEQCGSEFSFNSKQEHDLEQCPEALVSCTYLCGQEMKRRLLEDHKAVCPKKPAECQFKILGCTFTGSSEEVRKHEQDVGSHFQVLLECFTTFRLQSLEMQKNLEETKRNQERIDNIVKNIHRELKLKMVQQVERLIIAEQKVEEHVQQLATVTEEAQHTRQSIEQLKALIPQVASHDRQVASHEIRMAEMDLRFQMIETASYDGKLLWKIRDFSHRKR</sequence>
<keyword evidence="4" id="KW-0677">Repeat</keyword>
<feature type="zinc finger region" description="TRAF-type" evidence="7">
    <location>
        <begin position="105"/>
        <end position="161"/>
    </location>
</feature>
<reference evidence="10" key="1">
    <citation type="submission" date="2021-04" db="EMBL/GenBank/DDBJ databases">
        <authorList>
            <consortium name="Molecular Ecology Group"/>
        </authorList>
    </citation>
    <scope>NUCLEOTIDE SEQUENCE</scope>
</reference>
<evidence type="ECO:0000256" key="8">
    <source>
        <dbReference type="SAM" id="Coils"/>
    </source>
</evidence>
<dbReference type="GO" id="GO:0043122">
    <property type="term" value="P:regulation of canonical NF-kappaB signal transduction"/>
    <property type="evidence" value="ECO:0007669"/>
    <property type="project" value="TreeGrafter"/>
</dbReference>
<dbReference type="SUPFAM" id="SSF57953">
    <property type="entry name" value="Trimerization domain of TRAF"/>
    <property type="match status" value="1"/>
</dbReference>
<dbReference type="Gene3D" id="2.60.210.10">
    <property type="entry name" value="Apoptosis, Tumor Necrosis Factor Receptor Associated Protein 2, Chain A"/>
    <property type="match status" value="1"/>
</dbReference>
<dbReference type="PANTHER" id="PTHR10131">
    <property type="entry name" value="TNF RECEPTOR ASSOCIATED FACTOR"/>
    <property type="match status" value="1"/>
</dbReference>